<dbReference type="InterPro" id="IPR050742">
    <property type="entry name" value="Helicase_Restrict-Modif_Enz"/>
</dbReference>
<dbReference type="GO" id="GO:0005524">
    <property type="term" value="F:ATP binding"/>
    <property type="evidence" value="ECO:0007669"/>
    <property type="project" value="InterPro"/>
</dbReference>
<evidence type="ECO:0000259" key="1">
    <source>
        <dbReference type="Pfam" id="PF04851"/>
    </source>
</evidence>
<name>A0A1G2L7P8_9BACT</name>
<evidence type="ECO:0000313" key="2">
    <source>
        <dbReference type="EMBL" id="OHA07688.1"/>
    </source>
</evidence>
<dbReference type="SUPFAM" id="SSF52540">
    <property type="entry name" value="P-loop containing nucleoside triphosphate hydrolases"/>
    <property type="match status" value="1"/>
</dbReference>
<dbReference type="InterPro" id="IPR027417">
    <property type="entry name" value="P-loop_NTPase"/>
</dbReference>
<protein>
    <recommendedName>
        <fullName evidence="1">Helicase/UvrB N-terminal domain-containing protein</fullName>
    </recommendedName>
</protein>
<dbReference type="EMBL" id="MHQR01000014">
    <property type="protein sequence ID" value="OHA07688.1"/>
    <property type="molecule type" value="Genomic_DNA"/>
</dbReference>
<accession>A0A1G2L7P8</accession>
<dbReference type="Proteomes" id="UP000176510">
    <property type="component" value="Unassembled WGS sequence"/>
</dbReference>
<dbReference type="InterPro" id="IPR006935">
    <property type="entry name" value="Helicase/UvrB_N"/>
</dbReference>
<gene>
    <name evidence="2" type="ORF">A3B34_00400</name>
</gene>
<dbReference type="PANTHER" id="PTHR47396:SF1">
    <property type="entry name" value="ATP-DEPENDENT HELICASE IRC3-RELATED"/>
    <property type="match status" value="1"/>
</dbReference>
<sequence>MAKKIQNNLLNELPLAIALEGEVKAWADQGWQGVTQTTYELLAYWFNRGEETDERFHNCQRCAVETIIYCHEVLGIETLKQVFERFAPEALAASAALSEEVENLPFAKYCLKMATGTGKTWVLAALLVWQYFNALNNEQSGKYSTHFLLVAPGHEVLNRLLDMFLGKHDSKTGNRDKSKSDFLRPLFMPEGERFRSRFHLQVLEPADIRPNLTPPDEPFVYITNWQQFRLNESSNLWDQLTGADAEEQPRGEIIADFLSEHPDLIIFNDEAHHVHGAKTAKGEELVWRKFLIALYNRMAEKHRGEKGVFLQIDFSATPFYGSAEKKEYFPHIVYDFDLVSAMRTMLVKQIFLEERQAMSGEKMDDLDVRAERAEADEEHRRGQVIGVSVSQKLLLDIGRKKMEQIAAEFREKGLDKKPVLFVLAENTEVADLVAEHVANLTDERGRNYRNQILVIHSDKKGEMSDKDWEKYRQQLETLDESEEVNPIRVVVSVLMLREGFDTQNVAVVVVLRSAKADLLLEQIVGRGVRLMFPEYKYPELADLKREAREDVMRKRAPKNSLDFLFVVEHPKFRSFYEELQKQGYTIGIGDSSGTDATGDLVLSEATPGRIKNYDLFWPIQVYEQSAKFDFSAIDIAGLPKYSIPFEMLKKQLSQIAITETHAETGGKIKTWKLDNQYFDYAHFLRQATMAVASEKGAHILTGKMADITGIIDEYVSNYLFGGEIDFQKAENYTVLNYAPLFDFIVGSVKRALFDGLGAIQYEVKAGKIGTLSDVKKIYVRESLSVPVERCIYPLSAYSRRGEGFEKKFMEETLDKSGEVEAFGKIQPKKHPLNISYRDKDGIKRDYFPDFIIKTKDKMYIVETKAEDEMQKAEGNEKNLIVLKARAAVSWCKTASQVSLANQPQQWEYLMLSEKTFNENRQLGFDALMNFARLETTRFLSRESGRLL</sequence>
<feature type="domain" description="Helicase/UvrB N-terminal" evidence="1">
    <location>
        <begin position="105"/>
        <end position="318"/>
    </location>
</feature>
<organism evidence="2 3">
    <name type="scientific">Candidatus Sungbacteria bacterium RIFCSPLOWO2_01_FULL_54_21</name>
    <dbReference type="NCBI Taxonomy" id="1802279"/>
    <lineage>
        <taxon>Bacteria</taxon>
        <taxon>Candidatus Sungiibacteriota</taxon>
    </lineage>
</organism>
<dbReference type="GO" id="GO:0016787">
    <property type="term" value="F:hydrolase activity"/>
    <property type="evidence" value="ECO:0007669"/>
    <property type="project" value="InterPro"/>
</dbReference>
<reference evidence="2 3" key="1">
    <citation type="journal article" date="2016" name="Nat. Commun.">
        <title>Thousands of microbial genomes shed light on interconnected biogeochemical processes in an aquifer system.</title>
        <authorList>
            <person name="Anantharaman K."/>
            <person name="Brown C.T."/>
            <person name="Hug L.A."/>
            <person name="Sharon I."/>
            <person name="Castelle C.J."/>
            <person name="Probst A.J."/>
            <person name="Thomas B.C."/>
            <person name="Singh A."/>
            <person name="Wilkins M.J."/>
            <person name="Karaoz U."/>
            <person name="Brodie E.L."/>
            <person name="Williams K.H."/>
            <person name="Hubbard S.S."/>
            <person name="Banfield J.F."/>
        </authorList>
    </citation>
    <scope>NUCLEOTIDE SEQUENCE [LARGE SCALE GENOMIC DNA]</scope>
</reference>
<dbReference type="AlphaFoldDB" id="A0A1G2L7P8"/>
<dbReference type="PANTHER" id="PTHR47396">
    <property type="entry name" value="TYPE I RESTRICTION ENZYME ECOKI R PROTEIN"/>
    <property type="match status" value="1"/>
</dbReference>
<dbReference type="GO" id="GO:0003677">
    <property type="term" value="F:DNA binding"/>
    <property type="evidence" value="ECO:0007669"/>
    <property type="project" value="InterPro"/>
</dbReference>
<evidence type="ECO:0000313" key="3">
    <source>
        <dbReference type="Proteomes" id="UP000176510"/>
    </source>
</evidence>
<proteinExistence type="predicted"/>
<dbReference type="STRING" id="1802279.A3B34_00400"/>
<dbReference type="GO" id="GO:0005829">
    <property type="term" value="C:cytosol"/>
    <property type="evidence" value="ECO:0007669"/>
    <property type="project" value="TreeGrafter"/>
</dbReference>
<comment type="caution">
    <text evidence="2">The sequence shown here is derived from an EMBL/GenBank/DDBJ whole genome shotgun (WGS) entry which is preliminary data.</text>
</comment>
<dbReference type="Pfam" id="PF04851">
    <property type="entry name" value="ResIII"/>
    <property type="match status" value="1"/>
</dbReference>
<dbReference type="Gene3D" id="3.40.50.300">
    <property type="entry name" value="P-loop containing nucleotide triphosphate hydrolases"/>
    <property type="match status" value="2"/>
</dbReference>